<evidence type="ECO:0000256" key="1">
    <source>
        <dbReference type="SAM" id="MobiDB-lite"/>
    </source>
</evidence>
<dbReference type="InterPro" id="IPR027417">
    <property type="entry name" value="P-loop_NTPase"/>
</dbReference>
<dbReference type="PANTHER" id="PTHR30121:SF6">
    <property type="entry name" value="SLR6007 PROTEIN"/>
    <property type="match status" value="1"/>
</dbReference>
<dbReference type="STRING" id="1371.GCA_900166605_01017"/>
<dbReference type="PANTHER" id="PTHR30121">
    <property type="entry name" value="UNCHARACTERIZED PROTEIN YJGR-RELATED"/>
    <property type="match status" value="1"/>
</dbReference>
<dbReference type="InterPro" id="IPR003593">
    <property type="entry name" value="AAA+_ATPase"/>
</dbReference>
<dbReference type="InterPro" id="IPR051162">
    <property type="entry name" value="T4SS_component"/>
</dbReference>
<dbReference type="RefSeq" id="WP_233133396.1">
    <property type="nucleotide sequence ID" value="NZ_BJUN01000014.1"/>
</dbReference>
<reference evidence="3 4" key="1">
    <citation type="submission" date="2019-07" db="EMBL/GenBank/DDBJ databases">
        <title>Whole genome shotgun sequence of Marinococcus halophilus NBRC 102359.</title>
        <authorList>
            <person name="Hosoyama A."/>
            <person name="Uohara A."/>
            <person name="Ohji S."/>
            <person name="Ichikawa N."/>
        </authorList>
    </citation>
    <scope>NUCLEOTIDE SEQUENCE [LARGE SCALE GENOMIC DNA]</scope>
    <source>
        <strain evidence="3 4">NBRC 102359</strain>
    </source>
</reference>
<keyword evidence="4" id="KW-1185">Reference proteome</keyword>
<dbReference type="InterPro" id="IPR020863">
    <property type="entry name" value="MACPF_CS"/>
</dbReference>
<dbReference type="PROSITE" id="PS00279">
    <property type="entry name" value="MACPF_1"/>
    <property type="match status" value="1"/>
</dbReference>
<comment type="caution">
    <text evidence="3">The sequence shown here is derived from an EMBL/GenBank/DDBJ whole genome shotgun (WGS) entry which is preliminary data.</text>
</comment>
<organism evidence="3 4">
    <name type="scientific">Marinococcus halophilus</name>
    <dbReference type="NCBI Taxonomy" id="1371"/>
    <lineage>
        <taxon>Bacteria</taxon>
        <taxon>Bacillati</taxon>
        <taxon>Bacillota</taxon>
        <taxon>Bacilli</taxon>
        <taxon>Bacillales</taxon>
        <taxon>Bacillaceae</taxon>
        <taxon>Marinococcus</taxon>
    </lineage>
</organism>
<dbReference type="Proteomes" id="UP000321051">
    <property type="component" value="Unassembled WGS sequence"/>
</dbReference>
<dbReference type="SMART" id="SM00382">
    <property type="entry name" value="AAA"/>
    <property type="match status" value="1"/>
</dbReference>
<feature type="region of interest" description="Disordered" evidence="1">
    <location>
        <begin position="1"/>
        <end position="27"/>
    </location>
</feature>
<accession>A0A510Y7S1</accession>
<evidence type="ECO:0000259" key="2">
    <source>
        <dbReference type="SMART" id="SM00382"/>
    </source>
</evidence>
<sequence>MLASIMQKVRGTKDEEQEQGQTDGYNRELVSTIQPQGGIKFNESYIRKGDGYETCVHIYDFQTIVNDFWLQEIMSMENVIAALDVATPDRREVMSKLNKSMAEQKTRTMQAKETADAIEATESFEELSGVYNEIRQGEVVKRIVLRLYVSNKTLDELEVTVKKVIDHLESLNFRGSVFLNEQEYEWGSLFDSFSHQMKYPNKRKGIELPALSLAGGFPFHYTSLDDPFGTHYGTTDTHGNVIFDLFHQDHQRKFYNAVMVGKMGSGKSTLLKKMALDNTIKGHKVRVLDVTGEFGELADALDGQKIALDGSDGSINPLQVYRSETTDEGTIKQEASFAKHLSKMQVFYQFISPDVSNEEIKEFQNTLRRLYVEQGLWSDEIDPEENNITERQPDEYPIFSDLLTMIQDDLYINKEQGLVNEDVSVHRRERLENIELNIKNLKETYGRLFNTHSSLTDFDKEDFVAFHLRNLSELSAEVFQAQLFNVLNMLWDGMLGNGNPQLRAFNKHRLRFEDAARYLILIDEAHHIINTRKGSEHGVTFLQTFMREARKYFGGLFFASHVIEDFVPANANEGAAEEVKKLFSLTQYKFIGEQDSESLSRLKDIFAGQLNQSELERIPQLTKGEVMLSISSVKNIKMKVDVSKQELDLFGGGA</sequence>
<dbReference type="AlphaFoldDB" id="A0A510Y7S1"/>
<dbReference type="Gene3D" id="3.40.50.300">
    <property type="entry name" value="P-loop containing nucleotide triphosphate hydrolases"/>
    <property type="match status" value="2"/>
</dbReference>
<proteinExistence type="predicted"/>
<name>A0A510Y7S1_MARHA</name>
<feature type="domain" description="AAA+ ATPase" evidence="2">
    <location>
        <begin position="253"/>
        <end position="586"/>
    </location>
</feature>
<dbReference type="SUPFAM" id="SSF52540">
    <property type="entry name" value="P-loop containing nucleoside triphosphate hydrolases"/>
    <property type="match status" value="1"/>
</dbReference>
<protein>
    <submittedName>
        <fullName evidence="3">ATPase</fullName>
    </submittedName>
</protein>
<evidence type="ECO:0000313" key="4">
    <source>
        <dbReference type="Proteomes" id="UP000321051"/>
    </source>
</evidence>
<evidence type="ECO:0000313" key="3">
    <source>
        <dbReference type="EMBL" id="GEK59428.1"/>
    </source>
</evidence>
<gene>
    <name evidence="3" type="ORF">MHA01_23330</name>
</gene>
<dbReference type="EMBL" id="BJUN01000014">
    <property type="protein sequence ID" value="GEK59428.1"/>
    <property type="molecule type" value="Genomic_DNA"/>
</dbReference>